<evidence type="ECO:0000313" key="1">
    <source>
        <dbReference type="EMBL" id="MBW79633.1"/>
    </source>
</evidence>
<name>A0A2M4DPZ0_ANODA</name>
<organism evidence="1">
    <name type="scientific">Anopheles darlingi</name>
    <name type="common">Mosquito</name>
    <dbReference type="NCBI Taxonomy" id="43151"/>
    <lineage>
        <taxon>Eukaryota</taxon>
        <taxon>Metazoa</taxon>
        <taxon>Ecdysozoa</taxon>
        <taxon>Arthropoda</taxon>
        <taxon>Hexapoda</taxon>
        <taxon>Insecta</taxon>
        <taxon>Pterygota</taxon>
        <taxon>Neoptera</taxon>
        <taxon>Endopterygota</taxon>
        <taxon>Diptera</taxon>
        <taxon>Nematocera</taxon>
        <taxon>Culicoidea</taxon>
        <taxon>Culicidae</taxon>
        <taxon>Anophelinae</taxon>
        <taxon>Anopheles</taxon>
    </lineage>
</organism>
<sequence length="71" mass="7666">MSCCAIWSCVSWAGRSDSTTPTGYSTVAIFINGFISYTTSGAHRWHCPLCTPIHSSSSLVICCRFTSVQPS</sequence>
<protein>
    <submittedName>
        <fullName evidence="1">Putative secreted protein</fullName>
    </submittedName>
</protein>
<proteinExistence type="predicted"/>
<dbReference type="EMBL" id="GGFL01015455">
    <property type="protein sequence ID" value="MBW79633.1"/>
    <property type="molecule type" value="Transcribed_RNA"/>
</dbReference>
<dbReference type="AlphaFoldDB" id="A0A2M4DPZ0"/>
<accession>A0A2M4DPZ0</accession>
<reference evidence="1" key="1">
    <citation type="submission" date="2018-01" db="EMBL/GenBank/DDBJ databases">
        <title>An insight into the sialome of Amazonian anophelines.</title>
        <authorList>
            <person name="Ribeiro J.M."/>
            <person name="Scarpassa V."/>
            <person name="Calvo E."/>
        </authorList>
    </citation>
    <scope>NUCLEOTIDE SEQUENCE</scope>
</reference>